<feature type="domain" description="Xylose isomerase-like TIM barrel" evidence="4">
    <location>
        <begin position="21"/>
        <end position="253"/>
    </location>
</feature>
<evidence type="ECO:0000256" key="3">
    <source>
        <dbReference type="PIRSR" id="PIRSR006241-50"/>
    </source>
</evidence>
<feature type="active site" description="Proton donor/acceptor" evidence="3">
    <location>
        <position position="141"/>
    </location>
</feature>
<comment type="similarity">
    <text evidence="2">Belongs to the hyi family.</text>
</comment>
<dbReference type="PIRSF" id="PIRSF006241">
    <property type="entry name" value="HyI"/>
    <property type="match status" value="1"/>
</dbReference>
<keyword evidence="6" id="KW-1185">Reference proteome</keyword>
<comment type="caution">
    <text evidence="5">The sequence shown here is derived from an EMBL/GenBank/DDBJ whole genome shotgun (WGS) entry which is preliminary data.</text>
</comment>
<reference evidence="5" key="1">
    <citation type="journal article" date="2016" name="Front. Microbiol.">
        <title>Genome Sequence of the Piezophilic, Mesophilic Sulfate-Reducing Bacterium Desulfovibrio indicus J2T.</title>
        <authorList>
            <person name="Cao J."/>
            <person name="Maignien L."/>
            <person name="Shao Z."/>
            <person name="Alain K."/>
            <person name="Jebbar M."/>
        </authorList>
    </citation>
    <scope>NUCLEOTIDE SEQUENCE</scope>
    <source>
        <strain evidence="5">DSM 16372</strain>
    </source>
</reference>
<evidence type="ECO:0000313" key="6">
    <source>
        <dbReference type="Proteomes" id="UP001055247"/>
    </source>
</evidence>
<dbReference type="PANTHER" id="PTHR43489:SF6">
    <property type="entry name" value="HYDROXYPYRUVATE ISOMERASE-RELATED"/>
    <property type="match status" value="1"/>
</dbReference>
<name>A0AAV4ZVE7_9HYPH</name>
<dbReference type="Gene3D" id="3.20.20.150">
    <property type="entry name" value="Divalent-metal-dependent TIM barrel enzymes"/>
    <property type="match status" value="1"/>
</dbReference>
<dbReference type="PANTHER" id="PTHR43489">
    <property type="entry name" value="ISOMERASE"/>
    <property type="match status" value="1"/>
</dbReference>
<dbReference type="EMBL" id="BPQO01000037">
    <property type="protein sequence ID" value="GJD92132.1"/>
    <property type="molecule type" value="Genomic_DNA"/>
</dbReference>
<evidence type="ECO:0000256" key="2">
    <source>
        <dbReference type="PIRNR" id="PIRNR006241"/>
    </source>
</evidence>
<dbReference type="NCBIfam" id="NF043033">
    <property type="entry name" value="OxoTetrIsom"/>
    <property type="match status" value="1"/>
</dbReference>
<dbReference type="Proteomes" id="UP001055247">
    <property type="component" value="Unassembled WGS sequence"/>
</dbReference>
<evidence type="ECO:0000259" key="4">
    <source>
        <dbReference type="Pfam" id="PF01261"/>
    </source>
</evidence>
<dbReference type="GO" id="GO:0008903">
    <property type="term" value="F:hydroxypyruvate isomerase activity"/>
    <property type="evidence" value="ECO:0007669"/>
    <property type="project" value="TreeGrafter"/>
</dbReference>
<dbReference type="InterPro" id="IPR050417">
    <property type="entry name" value="Sugar_Epim/Isomerase"/>
</dbReference>
<organism evidence="5 6">
    <name type="scientific">Methylobacterium hispanicum</name>
    <dbReference type="NCBI Taxonomy" id="270350"/>
    <lineage>
        <taxon>Bacteria</taxon>
        <taxon>Pseudomonadati</taxon>
        <taxon>Pseudomonadota</taxon>
        <taxon>Alphaproteobacteria</taxon>
        <taxon>Hyphomicrobiales</taxon>
        <taxon>Methylobacteriaceae</taxon>
        <taxon>Methylobacterium</taxon>
    </lineage>
</organism>
<dbReference type="InterPro" id="IPR036237">
    <property type="entry name" value="Xyl_isomerase-like_sf"/>
</dbReference>
<feature type="active site" description="Proton donor/acceptor" evidence="3">
    <location>
        <position position="238"/>
    </location>
</feature>
<evidence type="ECO:0000313" key="5">
    <source>
        <dbReference type="EMBL" id="GJD92132.1"/>
    </source>
</evidence>
<dbReference type="FunFam" id="3.20.20.150:FF:000007">
    <property type="entry name" value="Hydroxypyruvate isomerase"/>
    <property type="match status" value="1"/>
</dbReference>
<accession>A0AAV4ZVE7</accession>
<dbReference type="InterPro" id="IPR026040">
    <property type="entry name" value="HyI-like"/>
</dbReference>
<dbReference type="GO" id="GO:0046487">
    <property type="term" value="P:glyoxylate metabolic process"/>
    <property type="evidence" value="ECO:0007669"/>
    <property type="project" value="TreeGrafter"/>
</dbReference>
<dbReference type="SUPFAM" id="SSF51658">
    <property type="entry name" value="Xylose isomerase-like"/>
    <property type="match status" value="1"/>
</dbReference>
<protein>
    <submittedName>
        <fullName evidence="5">2-oxo-tetronate isomerase</fullName>
    </submittedName>
</protein>
<sequence length="263" mass="28917">MPRFAANLTLMFTEHAFLDRFAAAADAGFDAVEFLFPYEHPPEAIAERLARHGLTQALFNLPPGDFAAGERGIAAFPERFDELTAGVETGLRYAEATGVARLHLMAGLADPRDPRARDAYRRAVTWTAERLAERGLDLVLEPINARNMPGYFLGDFGAAAALIRELELPNLKLQFDLYHCQILHGDVTMRLRALMPLIGHVQTASVPDRHEPGTGEMNDAFLFAELDRLGYAGFVGCEYIPAAGTVEGLGWFAPYRAARGDAR</sequence>
<dbReference type="InterPro" id="IPR053398">
    <property type="entry name" value="HPT_OtnI_isomerases"/>
</dbReference>
<dbReference type="RefSeq" id="WP_238231863.1">
    <property type="nucleotide sequence ID" value="NZ_BPQO01000037.1"/>
</dbReference>
<evidence type="ECO:0000256" key="1">
    <source>
        <dbReference type="ARBA" id="ARBA00023235"/>
    </source>
</evidence>
<dbReference type="InterPro" id="IPR013022">
    <property type="entry name" value="Xyl_isomerase-like_TIM-brl"/>
</dbReference>
<gene>
    <name evidence="5" type="primary">otnI</name>
    <name evidence="5" type="ORF">BHAOGJBA_5685</name>
</gene>
<reference evidence="5" key="2">
    <citation type="submission" date="2021-08" db="EMBL/GenBank/DDBJ databases">
        <authorList>
            <person name="Tani A."/>
            <person name="Ola A."/>
            <person name="Ogura Y."/>
            <person name="Katsura K."/>
            <person name="Hayashi T."/>
        </authorList>
    </citation>
    <scope>NUCLEOTIDE SEQUENCE</scope>
    <source>
        <strain evidence="5">DSM 16372</strain>
    </source>
</reference>
<dbReference type="Pfam" id="PF01261">
    <property type="entry name" value="AP_endonuc_2"/>
    <property type="match status" value="1"/>
</dbReference>
<dbReference type="AlphaFoldDB" id="A0AAV4ZVE7"/>
<keyword evidence="1 2" id="KW-0413">Isomerase</keyword>
<proteinExistence type="inferred from homology"/>